<keyword evidence="3" id="KW-1185">Reference proteome</keyword>
<accession>A0A963Z6S1</accession>
<comment type="caution">
    <text evidence="2">The sequence shown here is derived from an EMBL/GenBank/DDBJ whole genome shotgun (WGS) entry which is preliminary data.</text>
</comment>
<evidence type="ECO:0000259" key="1">
    <source>
        <dbReference type="Pfam" id="PF13360"/>
    </source>
</evidence>
<feature type="domain" description="Pyrrolo-quinoline quinone repeat" evidence="1">
    <location>
        <begin position="173"/>
        <end position="377"/>
    </location>
</feature>
<name>A0A963Z6S1_9PROT</name>
<reference evidence="2 3" key="1">
    <citation type="journal article" date="2021" name="Microorganisms">
        <title>Acidisoma silvae sp. nov. and Acidisomacellulosilytica sp. nov., Two Acidophilic Bacteria Isolated from Decaying Wood, Hydrolyzing Cellulose and Producing Poly-3-hydroxybutyrate.</title>
        <authorList>
            <person name="Mieszkin S."/>
            <person name="Pouder E."/>
            <person name="Uroz S."/>
            <person name="Simon-Colin C."/>
            <person name="Alain K."/>
        </authorList>
    </citation>
    <scope>NUCLEOTIDE SEQUENCE [LARGE SCALE GENOMIC DNA]</scope>
    <source>
        <strain evidence="2 3">HW T5.17</strain>
    </source>
</reference>
<dbReference type="Gene3D" id="2.130.10.10">
    <property type="entry name" value="YVTN repeat-like/Quinoprotein amine dehydrogenase"/>
    <property type="match status" value="1"/>
</dbReference>
<dbReference type="InterPro" id="IPR015943">
    <property type="entry name" value="WD40/YVTN_repeat-like_dom_sf"/>
</dbReference>
<dbReference type="AlphaFoldDB" id="A0A963Z6S1"/>
<evidence type="ECO:0000313" key="2">
    <source>
        <dbReference type="EMBL" id="MCB8883852.1"/>
    </source>
</evidence>
<sequence>MSRMIARPDRSIPAAEADRSVLTRRQALGRAAAFGLPLALTACGFLGGNESPPLPGTRINVLSSSAALVVDPTLTQAVTLPVPVAGLEWAQQGGNPAHDPGVSTIGANISQLWSADIGEGTAYRHRIPNPPVVANGMVFSMSADGQVSAFDLKTGDNIWRAYVRPKGSRSFDVGGGVSYDGGLVYAATGFGEVICFDAKNGNIRWRKPLGSPARTAPTVAGNHIYVSLIDASIVGLDIHDGSTLWSREARNVQTGVLGLPAPAVAGSVVVAGFSSGDLLTLNTESGEVLWSDNLGATGSGLSQLSAIVGMPVIDQSRVFAGSLGGIVVSIDLPTGRRLWERDFAMDQTPFLAGDWLFTLSTDQQLAALSATTGQVKWVHQMPPFKNMKKLRNPIYWWGPVVAGDSLFLASNDKRLAVVNAVTGDVTMMIDLPSPAAAAPIVADGRILVTLKSGDLIAFG</sequence>
<dbReference type="PANTHER" id="PTHR34512:SF30">
    <property type="entry name" value="OUTER MEMBRANE PROTEIN ASSEMBLY FACTOR BAMB"/>
    <property type="match status" value="1"/>
</dbReference>
<gene>
    <name evidence="2" type="ORF">ACELLULO517_26635</name>
</gene>
<dbReference type="SUPFAM" id="SSF50998">
    <property type="entry name" value="Quinoprotein alcohol dehydrogenase-like"/>
    <property type="match status" value="1"/>
</dbReference>
<dbReference type="RefSeq" id="WP_227310594.1">
    <property type="nucleotide sequence ID" value="NZ_JAESVA010000017.1"/>
</dbReference>
<feature type="domain" description="Pyrrolo-quinoline quinone repeat" evidence="1">
    <location>
        <begin position="397"/>
        <end position="457"/>
    </location>
</feature>
<evidence type="ECO:0000313" key="3">
    <source>
        <dbReference type="Proteomes" id="UP000721844"/>
    </source>
</evidence>
<organism evidence="2 3">
    <name type="scientific">Acidisoma cellulosilyticum</name>
    <dbReference type="NCBI Taxonomy" id="2802395"/>
    <lineage>
        <taxon>Bacteria</taxon>
        <taxon>Pseudomonadati</taxon>
        <taxon>Pseudomonadota</taxon>
        <taxon>Alphaproteobacteria</taxon>
        <taxon>Acetobacterales</taxon>
        <taxon>Acidocellaceae</taxon>
        <taxon>Acidisoma</taxon>
    </lineage>
</organism>
<dbReference type="InterPro" id="IPR002372">
    <property type="entry name" value="PQQ_rpt_dom"/>
</dbReference>
<dbReference type="Proteomes" id="UP000721844">
    <property type="component" value="Unassembled WGS sequence"/>
</dbReference>
<dbReference type="EMBL" id="JAESVA010000017">
    <property type="protein sequence ID" value="MCB8883852.1"/>
    <property type="molecule type" value="Genomic_DNA"/>
</dbReference>
<feature type="domain" description="Pyrrolo-quinoline quinone repeat" evidence="1">
    <location>
        <begin position="111"/>
        <end position="166"/>
    </location>
</feature>
<proteinExistence type="predicted"/>
<protein>
    <submittedName>
        <fullName evidence="2">PQQ-binding-like beta-propeller repeat protein</fullName>
    </submittedName>
</protein>
<dbReference type="InterPro" id="IPR011047">
    <property type="entry name" value="Quinoprotein_ADH-like_sf"/>
</dbReference>
<dbReference type="Pfam" id="PF13360">
    <property type="entry name" value="PQQ_2"/>
    <property type="match status" value="3"/>
</dbReference>
<dbReference type="SMART" id="SM00564">
    <property type="entry name" value="PQQ"/>
    <property type="match status" value="7"/>
</dbReference>
<dbReference type="InterPro" id="IPR018391">
    <property type="entry name" value="PQQ_b-propeller_rpt"/>
</dbReference>
<dbReference type="PANTHER" id="PTHR34512">
    <property type="entry name" value="CELL SURFACE PROTEIN"/>
    <property type="match status" value="1"/>
</dbReference>